<proteinExistence type="predicted"/>
<dbReference type="EMBL" id="QUTG01001857">
    <property type="protein sequence ID" value="RHY98575.1"/>
    <property type="molecule type" value="Genomic_DNA"/>
</dbReference>
<accession>A0A3R6Y2K7</accession>
<dbReference type="Proteomes" id="UP000285712">
    <property type="component" value="Unassembled WGS sequence"/>
</dbReference>
<evidence type="ECO:0000313" key="1">
    <source>
        <dbReference type="EMBL" id="RHY98575.1"/>
    </source>
</evidence>
<sequence length="250" mass="27492">MENNPTVIANHLRNLKFTDRSCTLAVELNDHVNRYRASMTLATFNLFDSSAISSIDYDTYVWTYACVATRTSGKPSRTMSRLPELLFILDDVCSALRSVLDNRAKRASALGNLGSAVTAQARTQYAAITRAVATPAPPPQAISQPDGSFHVLNAFTIPGYDHPDCLNNPGMCCFYCAVANHTLPECTILKSDCVRNIMRAGVDRTCFEKHGSATAKKRKRDVNASLRPIHDRDRAGVVMTEDVVAFKMAD</sequence>
<dbReference type="VEuPathDB" id="FungiDB:H257_19368"/>
<reference evidence="1 2" key="1">
    <citation type="submission" date="2018-08" db="EMBL/GenBank/DDBJ databases">
        <title>Aphanomyces genome sequencing and annotation.</title>
        <authorList>
            <person name="Minardi D."/>
            <person name="Oidtmann B."/>
            <person name="Van Der Giezen M."/>
            <person name="Studholme D.J."/>
        </authorList>
    </citation>
    <scope>NUCLEOTIDE SEQUENCE [LARGE SCALE GENOMIC DNA]</scope>
    <source>
        <strain evidence="1 2">Sv</strain>
    </source>
</reference>
<gene>
    <name evidence="1" type="ORF">DYB35_012315</name>
</gene>
<evidence type="ECO:0000313" key="2">
    <source>
        <dbReference type="Proteomes" id="UP000285712"/>
    </source>
</evidence>
<comment type="caution">
    <text evidence="1">The sequence shown here is derived from an EMBL/GenBank/DDBJ whole genome shotgun (WGS) entry which is preliminary data.</text>
</comment>
<organism evidence="1 2">
    <name type="scientific">Aphanomyces astaci</name>
    <name type="common">Crayfish plague agent</name>
    <dbReference type="NCBI Taxonomy" id="112090"/>
    <lineage>
        <taxon>Eukaryota</taxon>
        <taxon>Sar</taxon>
        <taxon>Stramenopiles</taxon>
        <taxon>Oomycota</taxon>
        <taxon>Saprolegniomycetes</taxon>
        <taxon>Saprolegniales</taxon>
        <taxon>Verrucalvaceae</taxon>
        <taxon>Aphanomyces</taxon>
    </lineage>
</organism>
<dbReference type="AlphaFoldDB" id="A0A3R6Y2K7"/>
<name>A0A3R6Y2K7_APHAT</name>
<protein>
    <submittedName>
        <fullName evidence="1">Uncharacterized protein</fullName>
    </submittedName>
</protein>